<gene>
    <name evidence="2" type="primary">OSJNBa0064I23.25</name>
</gene>
<proteinExistence type="predicted"/>
<sequence>MGERLGGGEGSQRHESLVGGENGRRMRTGARGTMFRSGAKRRLESAAAVAGGGARGDGASEAGRGNGADAGVRHDAEKPLVAVARNDGGGSGCGNRLEGRWRAAAGGATVAGWFSCTGGLGREGKREREVRGMFL</sequence>
<dbReference type="EMBL" id="AP005912">
    <property type="protein sequence ID" value="BAD36508.1"/>
    <property type="molecule type" value="Genomic_DNA"/>
</dbReference>
<organism evidence="2 3">
    <name type="scientific">Oryza sativa subsp. japonica</name>
    <name type="common">Rice</name>
    <dbReference type="NCBI Taxonomy" id="39947"/>
    <lineage>
        <taxon>Eukaryota</taxon>
        <taxon>Viridiplantae</taxon>
        <taxon>Streptophyta</taxon>
        <taxon>Embryophyta</taxon>
        <taxon>Tracheophyta</taxon>
        <taxon>Spermatophyta</taxon>
        <taxon>Magnoliopsida</taxon>
        <taxon>Liliopsida</taxon>
        <taxon>Poales</taxon>
        <taxon>Poaceae</taxon>
        <taxon>BOP clade</taxon>
        <taxon>Oryzoideae</taxon>
        <taxon>Oryzeae</taxon>
        <taxon>Oryzinae</taxon>
        <taxon>Oryza</taxon>
        <taxon>Oryza sativa</taxon>
    </lineage>
</organism>
<accession>Q69KN2</accession>
<feature type="compositionally biased region" description="Gly residues" evidence="1">
    <location>
        <begin position="1"/>
        <end position="10"/>
    </location>
</feature>
<reference evidence="3" key="2">
    <citation type="journal article" date="2008" name="Nucleic Acids Res.">
        <title>The rice annotation project database (RAP-DB): 2008 update.</title>
        <authorList>
            <consortium name="The rice annotation project (RAP)"/>
        </authorList>
    </citation>
    <scope>GENOME REANNOTATION</scope>
    <source>
        <strain evidence="3">cv. Nipponbare</strain>
    </source>
</reference>
<reference evidence="3" key="1">
    <citation type="journal article" date="2005" name="Nature">
        <title>The map-based sequence of the rice genome.</title>
        <authorList>
            <consortium name="International rice genome sequencing project (IRGSP)"/>
            <person name="Matsumoto T."/>
            <person name="Wu J."/>
            <person name="Kanamori H."/>
            <person name="Katayose Y."/>
            <person name="Fujisawa M."/>
            <person name="Namiki N."/>
            <person name="Mizuno H."/>
            <person name="Yamamoto K."/>
            <person name="Antonio B.A."/>
            <person name="Baba T."/>
            <person name="Sakata K."/>
            <person name="Nagamura Y."/>
            <person name="Aoki H."/>
            <person name="Arikawa K."/>
            <person name="Arita K."/>
            <person name="Bito T."/>
            <person name="Chiden Y."/>
            <person name="Fujitsuka N."/>
            <person name="Fukunaka R."/>
            <person name="Hamada M."/>
            <person name="Harada C."/>
            <person name="Hayashi A."/>
            <person name="Hijishita S."/>
            <person name="Honda M."/>
            <person name="Hosokawa S."/>
            <person name="Ichikawa Y."/>
            <person name="Idonuma A."/>
            <person name="Iijima M."/>
            <person name="Ikeda M."/>
            <person name="Ikeno M."/>
            <person name="Ito K."/>
            <person name="Ito S."/>
            <person name="Ito T."/>
            <person name="Ito Y."/>
            <person name="Ito Y."/>
            <person name="Iwabuchi A."/>
            <person name="Kamiya K."/>
            <person name="Karasawa W."/>
            <person name="Kurita K."/>
            <person name="Katagiri S."/>
            <person name="Kikuta A."/>
            <person name="Kobayashi H."/>
            <person name="Kobayashi N."/>
            <person name="Machita K."/>
            <person name="Maehara T."/>
            <person name="Masukawa M."/>
            <person name="Mizubayashi T."/>
            <person name="Mukai Y."/>
            <person name="Nagasaki H."/>
            <person name="Nagata Y."/>
            <person name="Naito S."/>
            <person name="Nakashima M."/>
            <person name="Nakama Y."/>
            <person name="Nakamichi Y."/>
            <person name="Nakamura M."/>
            <person name="Meguro A."/>
            <person name="Negishi M."/>
            <person name="Ohta I."/>
            <person name="Ohta T."/>
            <person name="Okamoto M."/>
            <person name="Ono N."/>
            <person name="Saji S."/>
            <person name="Sakaguchi M."/>
            <person name="Sakai K."/>
            <person name="Shibata M."/>
            <person name="Shimokawa T."/>
            <person name="Song J."/>
            <person name="Takazaki Y."/>
            <person name="Terasawa K."/>
            <person name="Tsugane M."/>
            <person name="Tsuji K."/>
            <person name="Ueda S."/>
            <person name="Waki K."/>
            <person name="Yamagata H."/>
            <person name="Yamamoto M."/>
            <person name="Yamamoto S."/>
            <person name="Yamane H."/>
            <person name="Yoshiki S."/>
            <person name="Yoshihara R."/>
            <person name="Yukawa K."/>
            <person name="Zhong H."/>
            <person name="Yano M."/>
            <person name="Yuan Q."/>
            <person name="Ouyang S."/>
            <person name="Liu J."/>
            <person name="Jones K.M."/>
            <person name="Gansberger K."/>
            <person name="Moffat K."/>
            <person name="Hill J."/>
            <person name="Bera J."/>
            <person name="Fadrosh D."/>
            <person name="Jin S."/>
            <person name="Johri S."/>
            <person name="Kim M."/>
            <person name="Overton L."/>
            <person name="Reardon M."/>
            <person name="Tsitrin T."/>
            <person name="Vuong H."/>
            <person name="Weaver B."/>
            <person name="Ciecko A."/>
            <person name="Tallon L."/>
            <person name="Jackson J."/>
            <person name="Pai G."/>
            <person name="Aken S.V."/>
            <person name="Utterback T."/>
            <person name="Reidmuller S."/>
            <person name="Feldblyum T."/>
            <person name="Hsiao J."/>
            <person name="Zismann V."/>
            <person name="Iobst S."/>
            <person name="de Vazeille A.R."/>
            <person name="Buell C.R."/>
            <person name="Ying K."/>
            <person name="Li Y."/>
            <person name="Lu T."/>
            <person name="Huang Y."/>
            <person name="Zhao Q."/>
            <person name="Feng Q."/>
            <person name="Zhang L."/>
            <person name="Zhu J."/>
            <person name="Weng Q."/>
            <person name="Mu J."/>
            <person name="Lu Y."/>
            <person name="Fan D."/>
            <person name="Liu Y."/>
            <person name="Guan J."/>
            <person name="Zhang Y."/>
            <person name="Yu S."/>
            <person name="Liu X."/>
            <person name="Zhang Y."/>
            <person name="Hong G."/>
            <person name="Han B."/>
            <person name="Choisne N."/>
            <person name="Demange N."/>
            <person name="Orjeda G."/>
            <person name="Samain S."/>
            <person name="Cattolico L."/>
            <person name="Pelletier E."/>
            <person name="Couloux A."/>
            <person name="Segurens B."/>
            <person name="Wincker P."/>
            <person name="D'Hont A."/>
            <person name="Scarpelli C."/>
            <person name="Weissenbach J."/>
            <person name="Salanoubat M."/>
            <person name="Quetier F."/>
            <person name="Yu Y."/>
            <person name="Kim H.R."/>
            <person name="Rambo T."/>
            <person name="Currie J."/>
            <person name="Collura K."/>
            <person name="Luo M."/>
            <person name="Yang T."/>
            <person name="Ammiraju J.S.S."/>
            <person name="Engler F."/>
            <person name="Soderlund C."/>
            <person name="Wing R.A."/>
            <person name="Palmer L.E."/>
            <person name="de la Bastide M."/>
            <person name="Spiegel L."/>
            <person name="Nascimento L."/>
            <person name="Zutavern T."/>
            <person name="O'Shaughnessy A."/>
            <person name="Dike S."/>
            <person name="Dedhia N."/>
            <person name="Preston R."/>
            <person name="Balija V."/>
            <person name="McCombie W.R."/>
            <person name="Chow T."/>
            <person name="Chen H."/>
            <person name="Chung M."/>
            <person name="Chen C."/>
            <person name="Shaw J."/>
            <person name="Wu H."/>
            <person name="Hsiao K."/>
            <person name="Chao Y."/>
            <person name="Chu M."/>
            <person name="Cheng C."/>
            <person name="Hour A."/>
            <person name="Lee P."/>
            <person name="Lin S."/>
            <person name="Lin Y."/>
            <person name="Liou J."/>
            <person name="Liu S."/>
            <person name="Hsing Y."/>
            <person name="Raghuvanshi S."/>
            <person name="Mohanty A."/>
            <person name="Bharti A.K."/>
            <person name="Gaur A."/>
            <person name="Gupta V."/>
            <person name="Kumar D."/>
            <person name="Ravi V."/>
            <person name="Vij S."/>
            <person name="Kapur A."/>
            <person name="Khurana P."/>
            <person name="Khurana P."/>
            <person name="Khurana J.P."/>
            <person name="Tyagi A.K."/>
            <person name="Gaikwad K."/>
            <person name="Singh A."/>
            <person name="Dalal V."/>
            <person name="Srivastava S."/>
            <person name="Dixit A."/>
            <person name="Pal A.K."/>
            <person name="Ghazi I.A."/>
            <person name="Yadav M."/>
            <person name="Pandit A."/>
            <person name="Bhargava A."/>
            <person name="Sureshbabu K."/>
            <person name="Batra K."/>
            <person name="Sharma T.R."/>
            <person name="Mohapatra T."/>
            <person name="Singh N.K."/>
            <person name="Messing J."/>
            <person name="Nelson A.B."/>
            <person name="Fuks G."/>
            <person name="Kavchok S."/>
            <person name="Keizer G."/>
            <person name="Linton E."/>
            <person name="Llaca V."/>
            <person name="Song R."/>
            <person name="Tanyolac B."/>
            <person name="Young S."/>
            <person name="Ho-Il K."/>
            <person name="Hahn J.H."/>
            <person name="Sangsakoo G."/>
            <person name="Vanavichit A."/>
            <person name="de Mattos Luiz.A.T."/>
            <person name="Zimmer P.D."/>
            <person name="Malone G."/>
            <person name="Dellagostin O."/>
            <person name="de Oliveira A.C."/>
            <person name="Bevan M."/>
            <person name="Bancroft I."/>
            <person name="Minx P."/>
            <person name="Cordum H."/>
            <person name="Wilson R."/>
            <person name="Cheng Z."/>
            <person name="Jin W."/>
            <person name="Jiang J."/>
            <person name="Leong S.A."/>
            <person name="Iwama H."/>
            <person name="Gojobori T."/>
            <person name="Itoh T."/>
            <person name="Niimura Y."/>
            <person name="Fujii Y."/>
            <person name="Habara T."/>
            <person name="Sakai H."/>
            <person name="Sato Y."/>
            <person name="Wilson G."/>
            <person name="Kumar K."/>
            <person name="McCouch S."/>
            <person name="Juretic N."/>
            <person name="Hoen D."/>
            <person name="Wright S."/>
            <person name="Bruskiewich R."/>
            <person name="Bureau T."/>
            <person name="Miyao A."/>
            <person name="Hirochika H."/>
            <person name="Nishikawa T."/>
            <person name="Kadowaki K."/>
            <person name="Sugiura M."/>
            <person name="Burr B."/>
            <person name="Sasaki T."/>
        </authorList>
    </citation>
    <scope>NUCLEOTIDE SEQUENCE [LARGE SCALE GENOMIC DNA]</scope>
    <source>
        <strain evidence="3">cv. Nipponbare</strain>
    </source>
</reference>
<dbReference type="AlphaFoldDB" id="Q69KN2"/>
<dbReference type="Proteomes" id="UP000000763">
    <property type="component" value="Chromosome 9"/>
</dbReference>
<name>Q69KN2_ORYSJ</name>
<protein>
    <submittedName>
        <fullName evidence="2">Uncharacterized protein</fullName>
    </submittedName>
</protein>
<evidence type="ECO:0000256" key="1">
    <source>
        <dbReference type="SAM" id="MobiDB-lite"/>
    </source>
</evidence>
<evidence type="ECO:0000313" key="3">
    <source>
        <dbReference type="Proteomes" id="UP000000763"/>
    </source>
</evidence>
<evidence type="ECO:0000313" key="2">
    <source>
        <dbReference type="EMBL" id="BAD36508.1"/>
    </source>
</evidence>
<feature type="region of interest" description="Disordered" evidence="1">
    <location>
        <begin position="1"/>
        <end position="77"/>
    </location>
</feature>